<dbReference type="Gene3D" id="2.60.40.10">
    <property type="entry name" value="Immunoglobulins"/>
    <property type="match status" value="1"/>
</dbReference>
<feature type="non-terminal residue" evidence="1">
    <location>
        <position position="98"/>
    </location>
</feature>
<proteinExistence type="predicted"/>
<dbReference type="OrthoDB" id="8876985at2759"/>
<dbReference type="Proteomes" id="UP000727407">
    <property type="component" value="Unassembled WGS sequence"/>
</dbReference>
<dbReference type="SUPFAM" id="SSF48726">
    <property type="entry name" value="Immunoglobulin"/>
    <property type="match status" value="1"/>
</dbReference>
<accession>A0A8J4XBU2</accession>
<dbReference type="InterPro" id="IPR036179">
    <property type="entry name" value="Ig-like_dom_sf"/>
</dbReference>
<comment type="caution">
    <text evidence="1">The sequence shown here is derived from an EMBL/GenBank/DDBJ whole genome shotgun (WGS) entry which is preliminary data.</text>
</comment>
<evidence type="ECO:0000313" key="1">
    <source>
        <dbReference type="EMBL" id="KAF5892860.1"/>
    </source>
</evidence>
<gene>
    <name evidence="1" type="ORF">DAT39_017420</name>
</gene>
<organism evidence="1 2">
    <name type="scientific">Clarias magur</name>
    <name type="common">Asian catfish</name>
    <name type="synonym">Macropteronotus magur</name>
    <dbReference type="NCBI Taxonomy" id="1594786"/>
    <lineage>
        <taxon>Eukaryota</taxon>
        <taxon>Metazoa</taxon>
        <taxon>Chordata</taxon>
        <taxon>Craniata</taxon>
        <taxon>Vertebrata</taxon>
        <taxon>Euteleostomi</taxon>
        <taxon>Actinopterygii</taxon>
        <taxon>Neopterygii</taxon>
        <taxon>Teleostei</taxon>
        <taxon>Ostariophysi</taxon>
        <taxon>Siluriformes</taxon>
        <taxon>Clariidae</taxon>
        <taxon>Clarias</taxon>
    </lineage>
</organism>
<evidence type="ECO:0000313" key="2">
    <source>
        <dbReference type="Proteomes" id="UP000727407"/>
    </source>
</evidence>
<feature type="non-terminal residue" evidence="1">
    <location>
        <position position="1"/>
    </location>
</feature>
<keyword evidence="2" id="KW-1185">Reference proteome</keyword>
<protein>
    <submittedName>
        <fullName evidence="1">Uncharacterized protein</fullName>
    </submittedName>
</protein>
<dbReference type="InterPro" id="IPR013783">
    <property type="entry name" value="Ig-like_fold"/>
</dbReference>
<reference evidence="1" key="1">
    <citation type="submission" date="2020-07" db="EMBL/GenBank/DDBJ databases">
        <title>Clarias magur genome sequencing, assembly and annotation.</title>
        <authorList>
            <person name="Kushwaha B."/>
            <person name="Kumar R."/>
            <person name="Das P."/>
            <person name="Joshi C.G."/>
            <person name="Kumar D."/>
            <person name="Nagpure N.S."/>
            <person name="Pandey M."/>
            <person name="Agarwal S."/>
            <person name="Srivastava S."/>
            <person name="Singh M."/>
            <person name="Sahoo L."/>
            <person name="Jayasankar P."/>
            <person name="Meher P.K."/>
            <person name="Koringa P.G."/>
            <person name="Iquebal M.A."/>
            <person name="Das S.P."/>
            <person name="Bit A."/>
            <person name="Patnaik S."/>
            <person name="Patel N."/>
            <person name="Shah T.M."/>
            <person name="Hinsu A."/>
            <person name="Jena J.K."/>
        </authorList>
    </citation>
    <scope>NUCLEOTIDE SEQUENCE</scope>
    <source>
        <strain evidence="1">CIFAMagur01</strain>
        <tissue evidence="1">Testis</tissue>
    </source>
</reference>
<sequence length="98" mass="11084">PPPVCARLSVTAELHHPAPLPCHWTCPGSLRWRDRFQKVVSQCDPSSCRSEEGFNISHDQYLEGKPYLTIIAADYSNRGTYTCQCEDGEVCDVRLFVQ</sequence>
<dbReference type="AlphaFoldDB" id="A0A8J4XBU2"/>
<dbReference type="EMBL" id="QNUK01000470">
    <property type="protein sequence ID" value="KAF5892860.1"/>
    <property type="molecule type" value="Genomic_DNA"/>
</dbReference>
<name>A0A8J4XBU2_CLAMG</name>